<sequence length="138" mass="15262">MVREENIEIASKGASIIPASTANSDYCSIVIIAQNNQPEPIYSEVTSLEINHELAITPQEAPKMVIDMIMAEANHSKKNKELTPPQEASVDIQKASQKAYNNVQCISAQRVPDPFRYVATLHEFLPDFEKASGPSQHL</sequence>
<protein>
    <submittedName>
        <fullName evidence="1">Uncharacterized protein</fullName>
    </submittedName>
</protein>
<organism evidence="1 2">
    <name type="scientific">Austropuccinia psidii MF-1</name>
    <dbReference type="NCBI Taxonomy" id="1389203"/>
    <lineage>
        <taxon>Eukaryota</taxon>
        <taxon>Fungi</taxon>
        <taxon>Dikarya</taxon>
        <taxon>Basidiomycota</taxon>
        <taxon>Pucciniomycotina</taxon>
        <taxon>Pucciniomycetes</taxon>
        <taxon>Pucciniales</taxon>
        <taxon>Sphaerophragmiaceae</taxon>
        <taxon>Austropuccinia</taxon>
    </lineage>
</organism>
<reference evidence="1" key="1">
    <citation type="submission" date="2021-03" db="EMBL/GenBank/DDBJ databases">
        <title>Draft genome sequence of rust myrtle Austropuccinia psidii MF-1, a brazilian biotype.</title>
        <authorList>
            <person name="Quecine M.C."/>
            <person name="Pachon D.M.R."/>
            <person name="Bonatelli M.L."/>
            <person name="Correr F.H."/>
            <person name="Franceschini L.M."/>
            <person name="Leite T.F."/>
            <person name="Margarido G.R.A."/>
            <person name="Almeida C.A."/>
            <person name="Ferrarezi J.A."/>
            <person name="Labate C.A."/>
        </authorList>
    </citation>
    <scope>NUCLEOTIDE SEQUENCE</scope>
    <source>
        <strain evidence="1">MF-1</strain>
    </source>
</reference>
<evidence type="ECO:0000313" key="1">
    <source>
        <dbReference type="EMBL" id="MBW0496193.1"/>
    </source>
</evidence>
<comment type="caution">
    <text evidence="1">The sequence shown here is derived from an EMBL/GenBank/DDBJ whole genome shotgun (WGS) entry which is preliminary data.</text>
</comment>
<proteinExistence type="predicted"/>
<keyword evidence="2" id="KW-1185">Reference proteome</keyword>
<name>A0A9Q3H8P6_9BASI</name>
<accession>A0A9Q3H8P6</accession>
<gene>
    <name evidence="1" type="ORF">O181_035908</name>
</gene>
<evidence type="ECO:0000313" key="2">
    <source>
        <dbReference type="Proteomes" id="UP000765509"/>
    </source>
</evidence>
<dbReference type="AlphaFoldDB" id="A0A9Q3H8P6"/>
<dbReference type="Proteomes" id="UP000765509">
    <property type="component" value="Unassembled WGS sequence"/>
</dbReference>
<dbReference type="EMBL" id="AVOT02013492">
    <property type="protein sequence ID" value="MBW0496193.1"/>
    <property type="molecule type" value="Genomic_DNA"/>
</dbReference>